<dbReference type="SUPFAM" id="SSF48371">
    <property type="entry name" value="ARM repeat"/>
    <property type="match status" value="1"/>
</dbReference>
<reference evidence="1" key="1">
    <citation type="journal article" date="2021" name="Proc. Natl. Acad. Sci. U.S.A.">
        <title>A Catalog of Tens of Thousands of Viruses from Human Metagenomes Reveals Hidden Associations with Chronic Diseases.</title>
        <authorList>
            <person name="Tisza M.J."/>
            <person name="Buck C.B."/>
        </authorList>
    </citation>
    <scope>NUCLEOTIDE SEQUENCE</scope>
    <source>
        <strain evidence="1">CtQNW6</strain>
    </source>
</reference>
<evidence type="ECO:0000313" key="1">
    <source>
        <dbReference type="EMBL" id="DAE23173.1"/>
    </source>
</evidence>
<proteinExistence type="predicted"/>
<sequence>MNQGTIVVTYKVDRSKFDKSVSDVQKKMKSAAKDNDELTKKMADSWSKIGTGFKQLGVGIKNAAVESAAIISKELIQPITNKLAPLASKISAGFANIGNRIATFFSPMTNAASKAASAISAAFVRARNAVANTFSNIGAFISSKLSIAANTVTSFASKVGQGMALVAQKLAAPFIWLGKGIGTILAPVAQKMIAVFGGIGGAIGRNLAPGLSTIGSGISGMFSALGGKISNAVGGMVSQVMPHINSLASGLKEKLGGALSHVGGVAKGLGKAFAVGTAAAAVAIGGLAKKSVEGFAEWEQLVGGVDTLFKKSSDTVQAYAANAYKTAGLSANQYMETVTSFSASLLQGLKGDTEKSAQYAHMAVTDMADNANKMGTDIARIQDAYQGFAKDNYTMLDNLKLGYGGTAGEMARLVNETGVMGKGFKATAENVKDIPFDKLIEAIHKVQEKMGITGTTAKEASETISGSFYSMKAAWSNLVAGIGNEDISYDEILGNFTSSVEVFLKNMVPRLADSIGGISRALPEIINRLTPLIPPILGKLLPAVINGIILLLNALVQTAPQWIGQIIAMLPALIQGFMQLFMALLQAAPQIIAVITPMIPQIVDSLVTTLTEPTMLQALIMGAIQLFLAIIEALPTVINALVDALPRVVDAIVTTLTQPVMLQKLGESAVKLLFALIHGIGSMLGHIGSAAWKVINKIVEVLSPSSLWSVGENLIKGLWNGISNVTGWILDKIKGFGKSVLDGIKNFFGIHSPSTVMAKMGGFLGQGFANGITDSIGGVLSAVDTMNGAVSGRMTTSLSPDFSVSGNGSISLRADDIWGGKNNGGSNDGYPQINQTVNLTNGIDVDQYNRSLVQQMRRGY</sequence>
<organism evidence="1">
    <name type="scientific">Siphoviridae sp. ctQNW6</name>
    <dbReference type="NCBI Taxonomy" id="2826328"/>
    <lineage>
        <taxon>Viruses</taxon>
        <taxon>Duplodnaviria</taxon>
        <taxon>Heunggongvirae</taxon>
        <taxon>Uroviricota</taxon>
        <taxon>Caudoviricetes</taxon>
    </lineage>
</organism>
<accession>A0A8S5QWT6</accession>
<dbReference type="EMBL" id="BK015749">
    <property type="protein sequence ID" value="DAE23173.1"/>
    <property type="molecule type" value="Genomic_DNA"/>
</dbReference>
<dbReference type="InterPro" id="IPR011989">
    <property type="entry name" value="ARM-like"/>
</dbReference>
<protein>
    <submittedName>
        <fullName evidence="1">Tail tape measure protein</fullName>
    </submittedName>
</protein>
<dbReference type="Gene3D" id="1.25.10.10">
    <property type="entry name" value="Leucine-rich Repeat Variant"/>
    <property type="match status" value="1"/>
</dbReference>
<name>A0A8S5QWT6_9CAUD</name>
<dbReference type="InterPro" id="IPR016024">
    <property type="entry name" value="ARM-type_fold"/>
</dbReference>